<protein>
    <submittedName>
        <fullName evidence="1">Uncharacterized protein</fullName>
    </submittedName>
</protein>
<evidence type="ECO:0000313" key="2">
    <source>
        <dbReference type="Proteomes" id="UP000002695"/>
    </source>
</evidence>
<keyword evidence="2" id="KW-1185">Reference proteome</keyword>
<dbReference type="EMBL" id="CP001363">
    <property type="protein sequence ID" value="ACY89153.1"/>
    <property type="molecule type" value="Genomic_DNA"/>
</dbReference>
<proteinExistence type="predicted"/>
<organism evidence="1 2">
    <name type="scientific">Salmonella typhimurium (strain 14028s / SGSC 2262)</name>
    <dbReference type="NCBI Taxonomy" id="588858"/>
    <lineage>
        <taxon>Bacteria</taxon>
        <taxon>Pseudomonadati</taxon>
        <taxon>Pseudomonadota</taxon>
        <taxon>Gammaproteobacteria</taxon>
        <taxon>Enterobacterales</taxon>
        <taxon>Enterobacteriaceae</taxon>
        <taxon>Salmonella</taxon>
    </lineage>
</organism>
<sequence>MALLRRGISCYHRYHSQKRAKKALFLIPGKVQTQKVSLLICQLCEDVIYY</sequence>
<dbReference type="Proteomes" id="UP000002695">
    <property type="component" value="Chromosome"/>
</dbReference>
<reference evidence="1 2" key="1">
    <citation type="journal article" date="2010" name="J. Bacteriol.">
        <title>Short-term signatures of evolutionary change in the Salmonella enterica serovar typhimurium 14028 genome.</title>
        <authorList>
            <person name="Jarvik T."/>
            <person name="Smillie C."/>
            <person name="Groisman E.A."/>
            <person name="Ochman H."/>
        </authorList>
    </citation>
    <scope>NUCLEOTIDE SEQUENCE [LARGE SCALE GENOMIC DNA]</scope>
    <source>
        <strain evidence="2">14028s / SGSC 2262</strain>
    </source>
</reference>
<name>A0A0F6B3R3_SALT1</name>
<dbReference type="KEGG" id="seo:STM14_2710"/>
<accession>A0A0F6B3R3</accession>
<dbReference type="AlphaFoldDB" id="A0A0F6B3R3"/>
<dbReference type="HOGENOM" id="CLU_3122433_0_0_6"/>
<gene>
    <name evidence="1" type="ordered locus">STM14_2710</name>
</gene>
<evidence type="ECO:0000313" key="1">
    <source>
        <dbReference type="EMBL" id="ACY89153.1"/>
    </source>
</evidence>